<feature type="compositionally biased region" description="Basic residues" evidence="1">
    <location>
        <begin position="70"/>
        <end position="84"/>
    </location>
</feature>
<sequence>ALKLRPSVGLHRARHHRGCRVRAAQRVLRRQAEEGRDPHDGPLRVRHALRRPAGLPLRDQLLPDRDALHPVRHRGRLPLPRRRPAQGVRDVRPHRAHRLHHAALRGVHLRLAQRCPGMEV</sequence>
<feature type="region of interest" description="Disordered" evidence="1">
    <location>
        <begin position="67"/>
        <end position="93"/>
    </location>
</feature>
<evidence type="ECO:0000313" key="2">
    <source>
        <dbReference type="EMBL" id="CAA9491050.1"/>
    </source>
</evidence>
<dbReference type="EMBL" id="CADCVO010000273">
    <property type="protein sequence ID" value="CAA9491050.1"/>
    <property type="molecule type" value="Genomic_DNA"/>
</dbReference>
<dbReference type="EC" id="1.6.5.3" evidence="2"/>
<reference evidence="2" key="1">
    <citation type="submission" date="2020-02" db="EMBL/GenBank/DDBJ databases">
        <authorList>
            <person name="Meier V. D."/>
        </authorList>
    </citation>
    <scope>NUCLEOTIDE SEQUENCE</scope>
    <source>
        <strain evidence="2">AVDCRST_MAG13</strain>
    </source>
</reference>
<proteinExistence type="predicted"/>
<feature type="non-terminal residue" evidence="2">
    <location>
        <position position="1"/>
    </location>
</feature>
<feature type="non-terminal residue" evidence="2">
    <location>
        <position position="120"/>
    </location>
</feature>
<organism evidence="2">
    <name type="scientific">uncultured Solirubrobacteraceae bacterium</name>
    <dbReference type="NCBI Taxonomy" id="1162706"/>
    <lineage>
        <taxon>Bacteria</taxon>
        <taxon>Bacillati</taxon>
        <taxon>Actinomycetota</taxon>
        <taxon>Thermoleophilia</taxon>
        <taxon>Solirubrobacterales</taxon>
        <taxon>Solirubrobacteraceae</taxon>
        <taxon>environmental samples</taxon>
    </lineage>
</organism>
<gene>
    <name evidence="2" type="ORF">AVDCRST_MAG13-1751</name>
</gene>
<feature type="region of interest" description="Disordered" evidence="1">
    <location>
        <begin position="29"/>
        <end position="51"/>
    </location>
</feature>
<name>A0A6J4S6P4_9ACTN</name>
<feature type="compositionally biased region" description="Basic and acidic residues" evidence="1">
    <location>
        <begin position="30"/>
        <end position="43"/>
    </location>
</feature>
<dbReference type="AlphaFoldDB" id="A0A6J4S6P4"/>
<keyword evidence="2" id="KW-0830">Ubiquinone</keyword>
<protein>
    <submittedName>
        <fullName evidence="2">NADH ubiquinone oxidoreductase chain A</fullName>
        <ecNumber evidence="2">1.6.5.3</ecNumber>
    </submittedName>
</protein>
<keyword evidence="2" id="KW-0560">Oxidoreductase</keyword>
<evidence type="ECO:0000256" key="1">
    <source>
        <dbReference type="SAM" id="MobiDB-lite"/>
    </source>
</evidence>
<accession>A0A6J4S6P4</accession>
<dbReference type="GO" id="GO:0016491">
    <property type="term" value="F:oxidoreductase activity"/>
    <property type="evidence" value="ECO:0007669"/>
    <property type="project" value="UniProtKB-KW"/>
</dbReference>